<organism evidence="3 4">
    <name type="scientific">endosymbiont of Lamellibrachia luymesi</name>
    <dbReference type="NCBI Taxonomy" id="2200907"/>
    <lineage>
        <taxon>Bacteria</taxon>
        <taxon>Pseudomonadati</taxon>
        <taxon>Pseudomonadota</taxon>
        <taxon>Gammaproteobacteria</taxon>
        <taxon>sulfur-oxidizing symbionts</taxon>
    </lineage>
</organism>
<dbReference type="SUPFAM" id="SSF56925">
    <property type="entry name" value="OMPA-like"/>
    <property type="match status" value="1"/>
</dbReference>
<evidence type="ECO:0000256" key="1">
    <source>
        <dbReference type="ARBA" id="ARBA00022729"/>
    </source>
</evidence>
<accession>A0A370DM03</accession>
<dbReference type="InterPro" id="IPR027385">
    <property type="entry name" value="Beta-barrel_OMP"/>
</dbReference>
<sequence length="189" mass="21074">MESGREPVILPDLDRREIVEPEIDTEDFEISLFAGALSIEDFGTNPVYGARFNYHLSEDFFLEADAGYSRASKTSYELLSGSAQLLTDSERDFTYYNLSLGYNLLPGEVFIGKGRAFNTHLYLIGGVGNVTFAGDDHFSANLGLGYRFLFTDAFALHLDVRDHLFNSDLLGEDKTTHNLELSAGLSLFF</sequence>
<keyword evidence="1" id="KW-0732">Signal</keyword>
<feature type="domain" description="Outer membrane protein beta-barrel" evidence="2">
    <location>
        <begin position="44"/>
        <end position="185"/>
    </location>
</feature>
<evidence type="ECO:0000313" key="3">
    <source>
        <dbReference type="EMBL" id="RDH85600.1"/>
    </source>
</evidence>
<dbReference type="AlphaFoldDB" id="A0A370DM03"/>
<dbReference type="EMBL" id="QFXD01000299">
    <property type="protein sequence ID" value="RDH85600.1"/>
    <property type="molecule type" value="Genomic_DNA"/>
</dbReference>
<reference evidence="3 4" key="1">
    <citation type="journal article" date="2018" name="ISME J.">
        <title>Endosymbiont genomes yield clues of tubeworm success.</title>
        <authorList>
            <person name="Li Y."/>
            <person name="Liles M.R."/>
            <person name="Halanych K.M."/>
        </authorList>
    </citation>
    <scope>NUCLEOTIDE SEQUENCE [LARGE SCALE GENOMIC DNA]</scope>
    <source>
        <strain evidence="3">A1422</strain>
    </source>
</reference>
<proteinExistence type="predicted"/>
<dbReference type="Proteomes" id="UP000255508">
    <property type="component" value="Unassembled WGS sequence"/>
</dbReference>
<dbReference type="InterPro" id="IPR011250">
    <property type="entry name" value="OMP/PagP_B-barrel"/>
</dbReference>
<gene>
    <name evidence="3" type="ORF">DIZ79_16710</name>
</gene>
<evidence type="ECO:0000313" key="4">
    <source>
        <dbReference type="Proteomes" id="UP000255508"/>
    </source>
</evidence>
<dbReference type="NCBIfam" id="TIGR04565">
    <property type="entry name" value="OMP_myx_plus"/>
    <property type="match status" value="1"/>
</dbReference>
<comment type="caution">
    <text evidence="3">The sequence shown here is derived from an EMBL/GenBank/DDBJ whole genome shotgun (WGS) entry which is preliminary data.</text>
</comment>
<dbReference type="Gene3D" id="2.40.160.20">
    <property type="match status" value="1"/>
</dbReference>
<evidence type="ECO:0000259" key="2">
    <source>
        <dbReference type="Pfam" id="PF13505"/>
    </source>
</evidence>
<dbReference type="InterPro" id="IPR030820">
    <property type="entry name" value="OMP_myx_plus_Proteobacteria"/>
</dbReference>
<name>A0A370DM03_9GAMM</name>
<protein>
    <submittedName>
        <fullName evidence="3">Outer membrane beta-barrel domain-containing protein</fullName>
    </submittedName>
</protein>
<dbReference type="Pfam" id="PF13505">
    <property type="entry name" value="OMP_b-brl"/>
    <property type="match status" value="1"/>
</dbReference>